<accession>A0ABT3T507</accession>
<dbReference type="EMBL" id="SHNO01000001">
    <property type="protein sequence ID" value="MCX2977365.1"/>
    <property type="molecule type" value="Genomic_DNA"/>
</dbReference>
<sequence length="69" mass="7581">MKLLKHTADKATLTLTLHELHLANALIQEGRISHQCDSPEGQALEDGFRSIVIRLDEAAKSEFESGGTH</sequence>
<evidence type="ECO:0000313" key="1">
    <source>
        <dbReference type="EMBL" id="MCX2977365.1"/>
    </source>
</evidence>
<organism evidence="1 2">
    <name type="scientific">Candidatus Marimicrobium litorale</name>
    <dbReference type="NCBI Taxonomy" id="2518991"/>
    <lineage>
        <taxon>Bacteria</taxon>
        <taxon>Pseudomonadati</taxon>
        <taxon>Pseudomonadota</taxon>
        <taxon>Gammaproteobacteria</taxon>
        <taxon>Cellvibrionales</taxon>
        <taxon>Halieaceae</taxon>
        <taxon>Marimicrobium</taxon>
    </lineage>
</organism>
<proteinExistence type="predicted"/>
<dbReference type="RefSeq" id="WP_279249088.1">
    <property type="nucleotide sequence ID" value="NZ_SHNO01000001.1"/>
</dbReference>
<protein>
    <submittedName>
        <fullName evidence="1">Uncharacterized protein</fullName>
    </submittedName>
</protein>
<name>A0ABT3T507_9GAMM</name>
<evidence type="ECO:0000313" key="2">
    <source>
        <dbReference type="Proteomes" id="UP001143304"/>
    </source>
</evidence>
<reference evidence="1" key="1">
    <citation type="submission" date="2019-02" db="EMBL/GenBank/DDBJ databases">
        <authorList>
            <person name="Li S.-H."/>
        </authorList>
    </citation>
    <scope>NUCLEOTIDE SEQUENCE</scope>
    <source>
        <strain evidence="1">IMCC11814</strain>
    </source>
</reference>
<gene>
    <name evidence="1" type="ORF">EYC82_08365</name>
</gene>
<keyword evidence="2" id="KW-1185">Reference proteome</keyword>
<dbReference type="Proteomes" id="UP001143304">
    <property type="component" value="Unassembled WGS sequence"/>
</dbReference>
<comment type="caution">
    <text evidence="1">The sequence shown here is derived from an EMBL/GenBank/DDBJ whole genome shotgun (WGS) entry which is preliminary data.</text>
</comment>